<evidence type="ECO:0000256" key="4">
    <source>
        <dbReference type="ARBA" id="ARBA00023136"/>
    </source>
</evidence>
<evidence type="ECO:0000313" key="7">
    <source>
        <dbReference type="EMBL" id="KAL1301889.1"/>
    </source>
</evidence>
<dbReference type="RefSeq" id="XP_069198165.1">
    <property type="nucleotide sequence ID" value="XM_069345961.1"/>
</dbReference>
<feature type="region of interest" description="Disordered" evidence="5">
    <location>
        <begin position="15"/>
        <end position="45"/>
    </location>
</feature>
<dbReference type="InterPro" id="IPR029208">
    <property type="entry name" value="COX14"/>
</dbReference>
<comment type="caution">
    <text evidence="7">The sequence shown here is derived from an EMBL/GenBank/DDBJ whole genome shotgun (WGS) entry which is preliminary data.</text>
</comment>
<keyword evidence="8" id="KW-1185">Reference proteome</keyword>
<name>A0ABR3P6T4_9PEZI</name>
<evidence type="ECO:0000256" key="3">
    <source>
        <dbReference type="ARBA" id="ARBA00022989"/>
    </source>
</evidence>
<gene>
    <name evidence="7" type="ORF">AAFC00_006069</name>
</gene>
<keyword evidence="2 6" id="KW-0812">Transmembrane</keyword>
<keyword evidence="4 6" id="KW-0472">Membrane</keyword>
<evidence type="ECO:0000256" key="5">
    <source>
        <dbReference type="SAM" id="MobiDB-lite"/>
    </source>
</evidence>
<evidence type="ECO:0000256" key="1">
    <source>
        <dbReference type="ARBA" id="ARBA00004167"/>
    </source>
</evidence>
<dbReference type="Pfam" id="PF14880">
    <property type="entry name" value="COX14"/>
    <property type="match status" value="1"/>
</dbReference>
<evidence type="ECO:0000256" key="2">
    <source>
        <dbReference type="ARBA" id="ARBA00022692"/>
    </source>
</evidence>
<dbReference type="Proteomes" id="UP001562354">
    <property type="component" value="Unassembled WGS sequence"/>
</dbReference>
<feature type="transmembrane region" description="Helical" evidence="6">
    <location>
        <begin position="85"/>
        <end position="106"/>
    </location>
</feature>
<keyword evidence="3 6" id="KW-1133">Transmembrane helix</keyword>
<reference evidence="7 8" key="1">
    <citation type="submission" date="2024-07" db="EMBL/GenBank/DDBJ databases">
        <title>Draft sequence of the Neodothiora populina.</title>
        <authorList>
            <person name="Drown D.D."/>
            <person name="Schuette U.S."/>
            <person name="Buechlein A.B."/>
            <person name="Rusch D.R."/>
            <person name="Winton L.W."/>
            <person name="Adams G.A."/>
        </authorList>
    </citation>
    <scope>NUCLEOTIDE SEQUENCE [LARGE SCALE GENOMIC DNA]</scope>
    <source>
        <strain evidence="7 8">CPC 39397</strain>
    </source>
</reference>
<evidence type="ECO:0000313" key="8">
    <source>
        <dbReference type="Proteomes" id="UP001562354"/>
    </source>
</evidence>
<dbReference type="EMBL" id="JBFMKM010000013">
    <property type="protein sequence ID" value="KAL1301889.1"/>
    <property type="molecule type" value="Genomic_DNA"/>
</dbReference>
<organism evidence="7 8">
    <name type="scientific">Neodothiora populina</name>
    <dbReference type="NCBI Taxonomy" id="2781224"/>
    <lineage>
        <taxon>Eukaryota</taxon>
        <taxon>Fungi</taxon>
        <taxon>Dikarya</taxon>
        <taxon>Ascomycota</taxon>
        <taxon>Pezizomycotina</taxon>
        <taxon>Dothideomycetes</taxon>
        <taxon>Dothideomycetidae</taxon>
        <taxon>Dothideales</taxon>
        <taxon>Dothioraceae</taxon>
        <taxon>Neodothiora</taxon>
    </lineage>
</organism>
<comment type="subcellular location">
    <subcellularLocation>
        <location evidence="1">Membrane</location>
        <topology evidence="1">Single-pass membrane protein</topology>
    </subcellularLocation>
</comment>
<feature type="compositionally biased region" description="Polar residues" evidence="5">
    <location>
        <begin position="15"/>
        <end position="35"/>
    </location>
</feature>
<evidence type="ECO:0000256" key="6">
    <source>
        <dbReference type="SAM" id="Phobius"/>
    </source>
</evidence>
<dbReference type="GeneID" id="95979768"/>
<sequence length="293" mass="31786">MVRSASDATRFTATTPTAYNKAPTSTASHSSTIQNLGHGATPGETPQQKILRLRAAAAAARSGRETNFDRVVRTGRRWADRAHRVTAYSLIGLTVVSGVVASFAIGDMLMHNRRKRAEWLADQQAQHRGKLDEARLLLASGEKITEDQMLLINQERAAQEAYIAQKNKKGILTRAKESLFSTVSEEEKKGGKLLGQAESAFETQVDGAKELGVVKAVGDKVAQTKELANKGVERVEQGLDQVEKKAGEIMDKRPVSLSPSVAVAGGPLDREAEAAAEAVKSKSKSWTDWVLRR</sequence>
<protein>
    <submittedName>
        <fullName evidence="7">Uncharacterized protein</fullName>
    </submittedName>
</protein>
<accession>A0ABR3P6T4</accession>
<proteinExistence type="predicted"/>